<dbReference type="SMART" id="SM00388">
    <property type="entry name" value="HisKA"/>
    <property type="match status" value="1"/>
</dbReference>
<comment type="caution">
    <text evidence="11">The sequence shown here is derived from an EMBL/GenBank/DDBJ whole genome shotgun (WGS) entry which is preliminary data.</text>
</comment>
<evidence type="ECO:0000256" key="5">
    <source>
        <dbReference type="ARBA" id="ARBA00022741"/>
    </source>
</evidence>
<dbReference type="CDD" id="cd00082">
    <property type="entry name" value="HisKA"/>
    <property type="match status" value="1"/>
</dbReference>
<evidence type="ECO:0000313" key="12">
    <source>
        <dbReference type="Proteomes" id="UP000518605"/>
    </source>
</evidence>
<accession>A0A7W5GAI6</accession>
<evidence type="ECO:0000256" key="9">
    <source>
        <dbReference type="SAM" id="Phobius"/>
    </source>
</evidence>
<keyword evidence="9" id="KW-0472">Membrane</keyword>
<organism evidence="11 12">
    <name type="scientific">Paenibacillus endophyticus</name>
    <dbReference type="NCBI Taxonomy" id="1294268"/>
    <lineage>
        <taxon>Bacteria</taxon>
        <taxon>Bacillati</taxon>
        <taxon>Bacillota</taxon>
        <taxon>Bacilli</taxon>
        <taxon>Bacillales</taxon>
        <taxon>Paenibacillaceae</taxon>
        <taxon>Paenibacillus</taxon>
    </lineage>
</organism>
<reference evidence="11 12" key="1">
    <citation type="submission" date="2020-08" db="EMBL/GenBank/DDBJ databases">
        <title>Genomic Encyclopedia of Type Strains, Phase III (KMG-III): the genomes of soil and plant-associated and newly described type strains.</title>
        <authorList>
            <person name="Whitman W."/>
        </authorList>
    </citation>
    <scope>NUCLEOTIDE SEQUENCE [LARGE SCALE GENOMIC DNA]</scope>
    <source>
        <strain evidence="11 12">CECT 8234</strain>
    </source>
</reference>
<dbReference type="PANTHER" id="PTHR43065">
    <property type="entry name" value="SENSOR HISTIDINE KINASE"/>
    <property type="match status" value="1"/>
</dbReference>
<dbReference type="InterPro" id="IPR003594">
    <property type="entry name" value="HATPase_dom"/>
</dbReference>
<feature type="transmembrane region" description="Helical" evidence="9">
    <location>
        <begin position="182"/>
        <end position="202"/>
    </location>
</feature>
<dbReference type="EMBL" id="JACHXW010000006">
    <property type="protein sequence ID" value="MBB3152378.1"/>
    <property type="molecule type" value="Genomic_DNA"/>
</dbReference>
<feature type="domain" description="Histidine kinase" evidence="10">
    <location>
        <begin position="426"/>
        <end position="632"/>
    </location>
</feature>
<dbReference type="Gene3D" id="1.10.287.130">
    <property type="match status" value="1"/>
</dbReference>
<keyword evidence="3" id="KW-0597">Phosphoprotein</keyword>
<dbReference type="Pfam" id="PF00512">
    <property type="entry name" value="HisKA"/>
    <property type="match status" value="1"/>
</dbReference>
<dbReference type="InterPro" id="IPR005467">
    <property type="entry name" value="His_kinase_dom"/>
</dbReference>
<comment type="catalytic activity">
    <reaction evidence="1">
        <text>ATP + protein L-histidine = ADP + protein N-phospho-L-histidine.</text>
        <dbReference type="EC" id="2.7.13.3"/>
    </reaction>
</comment>
<evidence type="ECO:0000256" key="6">
    <source>
        <dbReference type="ARBA" id="ARBA00022777"/>
    </source>
</evidence>
<keyword evidence="4" id="KW-0808">Transferase</keyword>
<name>A0A7W5GAI6_9BACL</name>
<keyword evidence="8" id="KW-0902">Two-component regulatory system</keyword>
<dbReference type="SUPFAM" id="SSF55874">
    <property type="entry name" value="ATPase domain of HSP90 chaperone/DNA topoisomerase II/histidine kinase"/>
    <property type="match status" value="1"/>
</dbReference>
<keyword evidence="5" id="KW-0547">Nucleotide-binding</keyword>
<keyword evidence="6 11" id="KW-0418">Kinase</keyword>
<feature type="transmembrane region" description="Helical" evidence="9">
    <location>
        <begin position="304"/>
        <end position="327"/>
    </location>
</feature>
<evidence type="ECO:0000313" key="11">
    <source>
        <dbReference type="EMBL" id="MBB3152378.1"/>
    </source>
</evidence>
<feature type="transmembrane region" description="Helical" evidence="9">
    <location>
        <begin position="209"/>
        <end position="231"/>
    </location>
</feature>
<feature type="transmembrane region" description="Helical" evidence="9">
    <location>
        <begin position="339"/>
        <end position="361"/>
    </location>
</feature>
<dbReference type="AlphaFoldDB" id="A0A7W5GAI6"/>
<sequence length="633" mass="71969">MKALHRWIAFLMIAVLALSFFWVATSKVQAYTKLNSIPQWELMWDEDSAPAIEEANGVFAAGEWQSFTFDDALPDKPAHIRAAWLRFKLPDYDLSRPAVLITKLTAKDVMIFMDQKVVYESSRNYPFNKNEILLSLSESESGQFVYLFVQTDSDWLGLKEQPKVGEGQALNKDFLKKEVYDVILGSILLFVSLALLLCFIFLNRTYLAGLVSLSFFILSISLMILSLSPYLHTMYSQYGRVMYYLFDIGSNLLMPSLFFFFERIFGKGPWKIITRFRKLQVIVSIITIIWLLLSFSSSEISSAYTSATIITFGGTIIIGNGLLLILLIRFCFQKNKNAIIMATGFGIFAAIGVMEVIWYFISEMNYEMFFWKWGILTFLVSLLFILARRIIESYDQVLKYSRQLEVFNNELQRSEKMEIISQLAASVAHEVRNPLQVTRGFLQVLGESTRNEKEKGFMALAIEELDRASEIITDFLMFAKPELDQMTTLNVAEEILKIEAILVPLANMQGSIIQVESASDLYVNGNSSKLKQALINIIKNSIESLNKGGTIVIQAYLKDDRHVIICIKDNGEGMNELELKKLGEPYYSKKTKGTGLGLMVTFRIIEVMKGSIFFTSEKGVGTEATIQFPMVKK</sequence>
<keyword evidence="7" id="KW-0067">ATP-binding</keyword>
<dbReference type="Proteomes" id="UP000518605">
    <property type="component" value="Unassembled WGS sequence"/>
</dbReference>
<dbReference type="PANTHER" id="PTHR43065:SF46">
    <property type="entry name" value="C4-DICARBOXYLATE TRANSPORT SENSOR PROTEIN DCTB"/>
    <property type="match status" value="1"/>
</dbReference>
<dbReference type="SUPFAM" id="SSF47384">
    <property type="entry name" value="Homodimeric domain of signal transducing histidine kinase"/>
    <property type="match status" value="1"/>
</dbReference>
<keyword evidence="9" id="KW-1133">Transmembrane helix</keyword>
<dbReference type="InterPro" id="IPR004358">
    <property type="entry name" value="Sig_transdc_His_kin-like_C"/>
</dbReference>
<dbReference type="GO" id="GO:0000155">
    <property type="term" value="F:phosphorelay sensor kinase activity"/>
    <property type="evidence" value="ECO:0007669"/>
    <property type="project" value="InterPro"/>
</dbReference>
<feature type="transmembrane region" description="Helical" evidence="9">
    <location>
        <begin position="373"/>
        <end position="391"/>
    </location>
</feature>
<dbReference type="RefSeq" id="WP_183562279.1">
    <property type="nucleotide sequence ID" value="NZ_CBCSLB010000005.1"/>
</dbReference>
<evidence type="ECO:0000256" key="1">
    <source>
        <dbReference type="ARBA" id="ARBA00000085"/>
    </source>
</evidence>
<dbReference type="GO" id="GO:0005524">
    <property type="term" value="F:ATP binding"/>
    <property type="evidence" value="ECO:0007669"/>
    <property type="project" value="UniProtKB-KW"/>
</dbReference>
<keyword evidence="12" id="KW-1185">Reference proteome</keyword>
<gene>
    <name evidence="11" type="ORF">FHS16_002428</name>
</gene>
<evidence type="ECO:0000256" key="3">
    <source>
        <dbReference type="ARBA" id="ARBA00022553"/>
    </source>
</evidence>
<dbReference type="InterPro" id="IPR003661">
    <property type="entry name" value="HisK_dim/P_dom"/>
</dbReference>
<evidence type="ECO:0000259" key="10">
    <source>
        <dbReference type="PROSITE" id="PS50109"/>
    </source>
</evidence>
<proteinExistence type="predicted"/>
<dbReference type="PROSITE" id="PS50109">
    <property type="entry name" value="HIS_KIN"/>
    <property type="match status" value="1"/>
</dbReference>
<feature type="transmembrane region" description="Helical" evidence="9">
    <location>
        <begin position="281"/>
        <end position="298"/>
    </location>
</feature>
<keyword evidence="9" id="KW-0812">Transmembrane</keyword>
<evidence type="ECO:0000256" key="7">
    <source>
        <dbReference type="ARBA" id="ARBA00022840"/>
    </source>
</evidence>
<dbReference type="InterPro" id="IPR036890">
    <property type="entry name" value="HATPase_C_sf"/>
</dbReference>
<evidence type="ECO:0000256" key="2">
    <source>
        <dbReference type="ARBA" id="ARBA00012438"/>
    </source>
</evidence>
<dbReference type="InterPro" id="IPR036097">
    <property type="entry name" value="HisK_dim/P_sf"/>
</dbReference>
<dbReference type="PRINTS" id="PR00344">
    <property type="entry name" value="BCTRLSENSOR"/>
</dbReference>
<feature type="transmembrane region" description="Helical" evidence="9">
    <location>
        <begin position="243"/>
        <end position="261"/>
    </location>
</feature>
<protein>
    <recommendedName>
        <fullName evidence="2">histidine kinase</fullName>
        <ecNumber evidence="2">2.7.13.3</ecNumber>
    </recommendedName>
</protein>
<dbReference type="EC" id="2.7.13.3" evidence="2"/>
<dbReference type="SMART" id="SM00387">
    <property type="entry name" value="HATPase_c"/>
    <property type="match status" value="1"/>
</dbReference>
<evidence type="ECO:0000256" key="8">
    <source>
        <dbReference type="ARBA" id="ARBA00023012"/>
    </source>
</evidence>
<dbReference type="Gene3D" id="3.30.565.10">
    <property type="entry name" value="Histidine kinase-like ATPase, C-terminal domain"/>
    <property type="match status" value="1"/>
</dbReference>
<evidence type="ECO:0000256" key="4">
    <source>
        <dbReference type="ARBA" id="ARBA00022679"/>
    </source>
</evidence>
<dbReference type="Pfam" id="PF02518">
    <property type="entry name" value="HATPase_c"/>
    <property type="match status" value="1"/>
</dbReference>